<dbReference type="Proteomes" id="UP000230025">
    <property type="component" value="Unassembled WGS sequence"/>
</dbReference>
<dbReference type="InterPro" id="IPR001943">
    <property type="entry name" value="UVR_dom"/>
</dbReference>
<comment type="subunit">
    <text evidence="10 12 13">Forms a heterotetramer with UvrA during the search for lesions. Interacts with UvrC in an incision complex.</text>
</comment>
<dbReference type="PROSITE" id="PS51194">
    <property type="entry name" value="HELICASE_CTER"/>
    <property type="match status" value="1"/>
</dbReference>
<dbReference type="PROSITE" id="PS51192">
    <property type="entry name" value="HELICASE_ATP_BIND_1"/>
    <property type="match status" value="1"/>
</dbReference>
<dbReference type="SUPFAM" id="SSF46600">
    <property type="entry name" value="C-terminal UvrC-binding domain of UvrB"/>
    <property type="match status" value="1"/>
</dbReference>
<dbReference type="InterPro" id="IPR027417">
    <property type="entry name" value="P-loop_NTPase"/>
</dbReference>
<dbReference type="GO" id="GO:0006289">
    <property type="term" value="P:nucleotide-excision repair"/>
    <property type="evidence" value="ECO:0007669"/>
    <property type="project" value="UniProtKB-UniRule"/>
</dbReference>
<evidence type="ECO:0000256" key="4">
    <source>
        <dbReference type="ARBA" id="ARBA00022741"/>
    </source>
</evidence>
<sequence>MFNLTSAYQPKGDQPGAINALLEGLSRDEKYQTLLGVTGSGKTLTMANVITCVNRPALVISHNKTLAAQLYSEFKEFFPENKVQYFVSYYDYYQPEAYIPSTDTYIEKDSSVNDDIDRLRLAATSSLLFSRDVIIVASVSCIYPLGSPADHLALMLRLKKGQEIGREDILKKLVEIQYERNDLDLTRGKFRARGNVVELIPAYEEEGIKIELSENRVENLSIFNPLTGKKREQKEEIVIYPAKHFVTTKSKLKTAISSIKEELAGQLQLLKKQEKLLEAQRLESRTKYDLEMLKEVGYCHGMENYSRHFSGRLSGERPEVLLDYFPKDFLLFIDESHVTIPQIKGMHLGDRSRKETLIEYGFRLPSALDNRPLTYREFDNLIKNVIFVSATPGRFELEHCEVKRLGERSKNIAEQIIRPTGLLEPPILIRPTKGQVDHLIAEIKKRVVDKERVLVITLSRHMAEELTDYLKGFGIKVEYIHYEVDTIKRVELLRNLREAKFDVLVGINLLREGLDLPEVSLVAILDADKEGFLRSETSLIQIAGRAARSVKGQVIMYADSITRSMRSAINETNRRRKIQEDYNQKHHLAPVSIKKPIYKGIEEIIRSKKRSQERSFLSEKEEKYLGRDVSAIIKRLQRQMFTAAKNLDYEKAAALRDRIKELKEEKP</sequence>
<dbReference type="Gene3D" id="6.10.140.240">
    <property type="match status" value="1"/>
</dbReference>
<keyword evidence="8 12" id="KW-0267">Excision nuclease</keyword>
<dbReference type="NCBIfam" id="NF003673">
    <property type="entry name" value="PRK05298.1"/>
    <property type="match status" value="1"/>
</dbReference>
<evidence type="ECO:0000259" key="15">
    <source>
        <dbReference type="PROSITE" id="PS51192"/>
    </source>
</evidence>
<evidence type="ECO:0000256" key="2">
    <source>
        <dbReference type="ARBA" id="ARBA00008533"/>
    </source>
</evidence>
<dbReference type="PANTHER" id="PTHR24029">
    <property type="entry name" value="UVRABC SYSTEM PROTEIN B"/>
    <property type="match status" value="1"/>
</dbReference>
<feature type="domain" description="Helicase ATP-binding" evidence="15">
    <location>
        <begin position="23"/>
        <end position="156"/>
    </location>
</feature>
<feature type="domain" description="UVR" evidence="14">
    <location>
        <begin position="630"/>
        <end position="665"/>
    </location>
</feature>
<comment type="similarity">
    <text evidence="2 12 13">Belongs to the UvrB family.</text>
</comment>
<evidence type="ECO:0000313" key="17">
    <source>
        <dbReference type="EMBL" id="PIW34230.1"/>
    </source>
</evidence>
<evidence type="ECO:0000256" key="7">
    <source>
        <dbReference type="ARBA" id="ARBA00022840"/>
    </source>
</evidence>
<keyword evidence="3 12" id="KW-0963">Cytoplasm</keyword>
<feature type="domain" description="Helicase C-terminal" evidence="16">
    <location>
        <begin position="435"/>
        <end position="597"/>
    </location>
</feature>
<evidence type="ECO:0000259" key="14">
    <source>
        <dbReference type="PROSITE" id="PS50151"/>
    </source>
</evidence>
<keyword evidence="12 13" id="KW-0742">SOS response</keyword>
<dbReference type="GO" id="GO:0005524">
    <property type="term" value="F:ATP binding"/>
    <property type="evidence" value="ECO:0007669"/>
    <property type="project" value="UniProtKB-UniRule"/>
</dbReference>
<evidence type="ECO:0000256" key="8">
    <source>
        <dbReference type="ARBA" id="ARBA00022881"/>
    </source>
</evidence>
<dbReference type="SMART" id="SM00490">
    <property type="entry name" value="HELICc"/>
    <property type="match status" value="1"/>
</dbReference>
<dbReference type="InterPro" id="IPR036876">
    <property type="entry name" value="UVR_dom_sf"/>
</dbReference>
<dbReference type="GO" id="GO:0003677">
    <property type="term" value="F:DNA binding"/>
    <property type="evidence" value="ECO:0007669"/>
    <property type="project" value="UniProtKB-UniRule"/>
</dbReference>
<dbReference type="InterPro" id="IPR014001">
    <property type="entry name" value="Helicase_ATP-bd"/>
</dbReference>
<dbReference type="PANTHER" id="PTHR24029:SF0">
    <property type="entry name" value="UVRABC SYSTEM PROTEIN B"/>
    <property type="match status" value="1"/>
</dbReference>
<dbReference type="PROSITE" id="PS50151">
    <property type="entry name" value="UVR"/>
    <property type="match status" value="1"/>
</dbReference>
<evidence type="ECO:0000256" key="3">
    <source>
        <dbReference type="ARBA" id="ARBA00022490"/>
    </source>
</evidence>
<evidence type="ECO:0000256" key="9">
    <source>
        <dbReference type="ARBA" id="ARBA00023204"/>
    </source>
</evidence>
<dbReference type="InterPro" id="IPR041471">
    <property type="entry name" value="UvrB_inter"/>
</dbReference>
<evidence type="ECO:0000259" key="16">
    <source>
        <dbReference type="PROSITE" id="PS51194"/>
    </source>
</evidence>
<dbReference type="GO" id="GO:0009381">
    <property type="term" value="F:excinuclease ABC activity"/>
    <property type="evidence" value="ECO:0007669"/>
    <property type="project" value="UniProtKB-UniRule"/>
</dbReference>
<dbReference type="GO" id="GO:0009432">
    <property type="term" value="P:SOS response"/>
    <property type="evidence" value="ECO:0007669"/>
    <property type="project" value="UniProtKB-UniRule"/>
</dbReference>
<dbReference type="HAMAP" id="MF_00204">
    <property type="entry name" value="UvrB"/>
    <property type="match status" value="1"/>
</dbReference>
<dbReference type="Pfam" id="PF02151">
    <property type="entry name" value="UVR"/>
    <property type="match status" value="1"/>
</dbReference>
<comment type="subcellular location">
    <subcellularLocation>
        <location evidence="1 12 13">Cytoplasm</location>
    </subcellularLocation>
</comment>
<dbReference type="CDD" id="cd17916">
    <property type="entry name" value="DEXHc_UvrB"/>
    <property type="match status" value="1"/>
</dbReference>
<dbReference type="EMBL" id="PFFY01000018">
    <property type="protein sequence ID" value="PIW34230.1"/>
    <property type="molecule type" value="Genomic_DNA"/>
</dbReference>
<evidence type="ECO:0000256" key="13">
    <source>
        <dbReference type="RuleBase" id="RU003587"/>
    </source>
</evidence>
<keyword evidence="7 12" id="KW-0067">ATP-binding</keyword>
<dbReference type="Pfam" id="PF04851">
    <property type="entry name" value="ResIII"/>
    <property type="match status" value="1"/>
</dbReference>
<dbReference type="AlphaFoldDB" id="A0A2M7H0H0"/>
<feature type="binding site" evidence="12">
    <location>
        <begin position="36"/>
        <end position="43"/>
    </location>
    <ligand>
        <name>ATP</name>
        <dbReference type="ChEBI" id="CHEBI:30616"/>
    </ligand>
</feature>
<dbReference type="GO" id="GO:0005737">
    <property type="term" value="C:cytoplasm"/>
    <property type="evidence" value="ECO:0007669"/>
    <property type="project" value="UniProtKB-SubCell"/>
</dbReference>
<dbReference type="InterPro" id="IPR004807">
    <property type="entry name" value="UvrB"/>
</dbReference>
<keyword evidence="4 12" id="KW-0547">Nucleotide-binding</keyword>
<accession>A0A2M7H0H0</accession>
<dbReference type="InterPro" id="IPR001650">
    <property type="entry name" value="Helicase_C-like"/>
</dbReference>
<dbReference type="InterPro" id="IPR006935">
    <property type="entry name" value="Helicase/UvrB_N"/>
</dbReference>
<dbReference type="Gene3D" id="3.40.50.300">
    <property type="entry name" value="P-loop containing nucleotide triphosphate hydrolases"/>
    <property type="match status" value="3"/>
</dbReference>
<dbReference type="SMART" id="SM00487">
    <property type="entry name" value="DEXDc"/>
    <property type="match status" value="1"/>
</dbReference>
<evidence type="ECO:0000256" key="6">
    <source>
        <dbReference type="ARBA" id="ARBA00022769"/>
    </source>
</evidence>
<proteinExistence type="inferred from homology"/>
<keyword evidence="5 12" id="KW-0227">DNA damage</keyword>
<feature type="short sequence motif" description="Beta-hairpin" evidence="12">
    <location>
        <begin position="89"/>
        <end position="112"/>
    </location>
</feature>
<comment type="domain">
    <text evidence="12">The beta-hairpin motif is involved in DNA binding.</text>
</comment>
<dbReference type="Pfam" id="PF12344">
    <property type="entry name" value="UvrB"/>
    <property type="match status" value="1"/>
</dbReference>
<comment type="function">
    <text evidence="12">The UvrABC repair system catalyzes the recognition and processing of DNA lesions. A damage recognition complex composed of 2 UvrA and 2 UvrB subunits scans DNA for abnormalities. Upon binding of the UvrA(2)B(2) complex to a putative damaged site, the DNA wraps around one UvrB monomer. DNA wrap is dependent on ATP binding by UvrB and probably causes local melting of the DNA helix, facilitating insertion of UvrB beta-hairpin between the DNA strands. Then UvrB probes one DNA strand for the presence of a lesion. If a lesion is found the UvrA subunits dissociate and the UvrB-DNA preincision complex is formed. This complex is subsequently bound by UvrC and the second UvrB is released. If no lesion is found, the DNA wraps around the other UvrB subunit that will check the other stand for damage.</text>
</comment>
<dbReference type="GO" id="GO:0009380">
    <property type="term" value="C:excinuclease repair complex"/>
    <property type="evidence" value="ECO:0007669"/>
    <property type="project" value="InterPro"/>
</dbReference>
<name>A0A2M7H0H0_9BACT</name>
<evidence type="ECO:0000256" key="5">
    <source>
        <dbReference type="ARBA" id="ARBA00022763"/>
    </source>
</evidence>
<dbReference type="Pfam" id="PF17757">
    <property type="entry name" value="UvrB_inter"/>
    <property type="match status" value="1"/>
</dbReference>
<dbReference type="InterPro" id="IPR024759">
    <property type="entry name" value="UvrB_YAD/RRR_dom"/>
</dbReference>
<evidence type="ECO:0000313" key="18">
    <source>
        <dbReference type="Proteomes" id="UP000230025"/>
    </source>
</evidence>
<dbReference type="NCBIfam" id="TIGR00631">
    <property type="entry name" value="uvrb"/>
    <property type="match status" value="1"/>
</dbReference>
<evidence type="ECO:0000256" key="12">
    <source>
        <dbReference type="HAMAP-Rule" id="MF_00204"/>
    </source>
</evidence>
<evidence type="ECO:0000256" key="10">
    <source>
        <dbReference type="ARBA" id="ARBA00026033"/>
    </source>
</evidence>
<evidence type="ECO:0000256" key="1">
    <source>
        <dbReference type="ARBA" id="ARBA00004496"/>
    </source>
</evidence>
<keyword evidence="9 12" id="KW-0234">DNA repair</keyword>
<keyword evidence="6 12" id="KW-0228">DNA excision</keyword>
<organism evidence="17 18">
    <name type="scientific">bacterium (Candidatus Ratteibacteria) CG15_BIG_FIL_POST_REV_8_21_14_020_41_12</name>
    <dbReference type="NCBI Taxonomy" id="2014291"/>
    <lineage>
        <taxon>Bacteria</taxon>
        <taxon>Candidatus Ratteibacteria</taxon>
    </lineage>
</organism>
<dbReference type="SUPFAM" id="SSF52540">
    <property type="entry name" value="P-loop containing nucleoside triphosphate hydrolases"/>
    <property type="match status" value="2"/>
</dbReference>
<dbReference type="GO" id="GO:0016887">
    <property type="term" value="F:ATP hydrolysis activity"/>
    <property type="evidence" value="ECO:0007669"/>
    <property type="project" value="InterPro"/>
</dbReference>
<gene>
    <name evidence="12" type="primary">uvrB</name>
    <name evidence="17" type="ORF">COW28_00375</name>
</gene>
<comment type="caution">
    <text evidence="17">The sequence shown here is derived from an EMBL/GenBank/DDBJ whole genome shotgun (WGS) entry which is preliminary data.</text>
</comment>
<dbReference type="Pfam" id="PF00271">
    <property type="entry name" value="Helicase_C"/>
    <property type="match status" value="1"/>
</dbReference>
<evidence type="ECO:0000256" key="11">
    <source>
        <dbReference type="ARBA" id="ARBA00029504"/>
    </source>
</evidence>
<protein>
    <recommendedName>
        <fullName evidence="11 12">UvrABC system protein B</fullName>
        <shortName evidence="12">Protein UvrB</shortName>
    </recommendedName>
    <alternativeName>
        <fullName evidence="12">Excinuclease ABC subunit B</fullName>
    </alternativeName>
</protein>
<dbReference type="Gene3D" id="4.10.860.10">
    <property type="entry name" value="UVR domain"/>
    <property type="match status" value="1"/>
</dbReference>
<reference evidence="18" key="1">
    <citation type="submission" date="2017-09" db="EMBL/GenBank/DDBJ databases">
        <title>Depth-based differentiation of microbial function through sediment-hosted aquifers and enrichment of novel symbionts in the deep terrestrial subsurface.</title>
        <authorList>
            <person name="Probst A.J."/>
            <person name="Ladd B."/>
            <person name="Jarett J.K."/>
            <person name="Geller-Mcgrath D.E."/>
            <person name="Sieber C.M.K."/>
            <person name="Emerson J.B."/>
            <person name="Anantharaman K."/>
            <person name="Thomas B.C."/>
            <person name="Malmstrom R."/>
            <person name="Stieglmeier M."/>
            <person name="Klingl A."/>
            <person name="Woyke T."/>
            <person name="Ryan C.M."/>
            <person name="Banfield J.F."/>
        </authorList>
    </citation>
    <scope>NUCLEOTIDE SEQUENCE [LARGE SCALE GENOMIC DNA]</scope>
</reference>